<name>A0A0D1DVJ5_MYCMD</name>
<sequence>MSMQDTVQKVLDAATADVSQPTGVPGAVMYIADKTGKEIAWASAGVKQAGKSAPMTKDSVFWIASCTKLITAIACLQLVEQGKLDLQDRVTKHVPEFESVTMIDGSKPKNVPTVWNCLTHTCGLGYSFFNQKLKDLEATRGRKVIDSFDASKQSIMGPYVTEPGSEWEYGVGIDWAGQVVEKVSGLSLNDYCQENIFKPLGIKNASFLPKKAGLSDKMVGSHHRNAQGVISANDHWMQADESKIEVQYGGAGLWANAAEYCQVLVALLNGGTHPKSGGTILQPESVEELVKEQLHGKLADDMNREFPNTDPDISNYFEGCTVKGIPKTWALGGLRLLVEHPMFKRSDKSLFWCGIQNSFWWADFKDGTCGMVQSQIGPFLDNGTLAIIAQIEPQVHAAYAS</sequence>
<feature type="domain" description="Beta-lactamase-related" evidence="1">
    <location>
        <begin position="19"/>
        <end position="376"/>
    </location>
</feature>
<dbReference type="RefSeq" id="XP_011389874.1">
    <property type="nucleotide sequence ID" value="XM_011391572.1"/>
</dbReference>
<accession>A0A0D1DVJ5</accession>
<dbReference type="InterPro" id="IPR050789">
    <property type="entry name" value="Diverse_Enzym_Activities"/>
</dbReference>
<dbReference type="InterPro" id="IPR001466">
    <property type="entry name" value="Beta-lactam-related"/>
</dbReference>
<proteinExistence type="predicted"/>
<evidence type="ECO:0000313" key="3">
    <source>
        <dbReference type="Proteomes" id="UP000000561"/>
    </source>
</evidence>
<reference evidence="2 3" key="1">
    <citation type="journal article" date="2006" name="Nature">
        <title>Insights from the genome of the biotrophic fungal plant pathogen Ustilago maydis.</title>
        <authorList>
            <person name="Kamper J."/>
            <person name="Kahmann R."/>
            <person name="Bolker M."/>
            <person name="Ma L.J."/>
            <person name="Brefort T."/>
            <person name="Saville B.J."/>
            <person name="Banuett F."/>
            <person name="Kronstad J.W."/>
            <person name="Gold S.E."/>
            <person name="Muller O."/>
            <person name="Perlin M.H."/>
            <person name="Wosten H.A."/>
            <person name="de Vries R."/>
            <person name="Ruiz-Herrera J."/>
            <person name="Reynaga-Pena C.G."/>
            <person name="Snetselaar K."/>
            <person name="McCann M."/>
            <person name="Perez-Martin J."/>
            <person name="Feldbrugge M."/>
            <person name="Basse C.W."/>
            <person name="Steinberg G."/>
            <person name="Ibeas J.I."/>
            <person name="Holloman W."/>
            <person name="Guzman P."/>
            <person name="Farman M."/>
            <person name="Stajich J.E."/>
            <person name="Sentandreu R."/>
            <person name="Gonzalez-Prieto J.M."/>
            <person name="Kennell J.C."/>
            <person name="Molina L."/>
            <person name="Schirawski J."/>
            <person name="Mendoza-Mendoza A."/>
            <person name="Greilinger D."/>
            <person name="Munch K."/>
            <person name="Rossel N."/>
            <person name="Scherer M."/>
            <person name="Vranes M."/>
            <person name="Ladendorf O."/>
            <person name="Vincon V."/>
            <person name="Fuchs U."/>
            <person name="Sandrock B."/>
            <person name="Meng S."/>
            <person name="Ho E.C."/>
            <person name="Cahill M.J."/>
            <person name="Boyce K.J."/>
            <person name="Klose J."/>
            <person name="Klosterman S.J."/>
            <person name="Deelstra H.J."/>
            <person name="Ortiz-Castellanos L."/>
            <person name="Li W."/>
            <person name="Sanchez-Alonso P."/>
            <person name="Schreier P.H."/>
            <person name="Hauser-Hahn I."/>
            <person name="Vaupel M."/>
            <person name="Koopmann E."/>
            <person name="Friedrich G."/>
            <person name="Voss H."/>
            <person name="Schluter T."/>
            <person name="Margolis J."/>
            <person name="Platt D."/>
            <person name="Swimmer C."/>
            <person name="Gnirke A."/>
            <person name="Chen F."/>
            <person name="Vysotskaia V."/>
            <person name="Mannhaupt G."/>
            <person name="Guldener U."/>
            <person name="Munsterkotter M."/>
            <person name="Haase D."/>
            <person name="Oesterheld M."/>
            <person name="Mewes H.W."/>
            <person name="Mauceli E.W."/>
            <person name="DeCaprio D."/>
            <person name="Wade C.M."/>
            <person name="Butler J."/>
            <person name="Young S."/>
            <person name="Jaffe D.B."/>
            <person name="Calvo S."/>
            <person name="Nusbaum C."/>
            <person name="Galagan J."/>
            <person name="Birren B.W."/>
        </authorList>
    </citation>
    <scope>NUCLEOTIDE SEQUENCE [LARGE SCALE GENOMIC DNA]</scope>
    <source>
        <strain evidence="3">DSM 14603 / FGSC 9021 / UM521</strain>
    </source>
</reference>
<dbReference type="InParanoid" id="A0A0D1DVJ5"/>
<protein>
    <recommendedName>
        <fullName evidence="1">Beta-lactamase-related domain-containing protein</fullName>
    </recommendedName>
</protein>
<dbReference type="STRING" id="237631.A0A0D1DVJ5"/>
<dbReference type="MEROPS" id="S12.950"/>
<evidence type="ECO:0000259" key="1">
    <source>
        <dbReference type="Pfam" id="PF00144"/>
    </source>
</evidence>
<dbReference type="SUPFAM" id="SSF56601">
    <property type="entry name" value="beta-lactamase/transpeptidase-like"/>
    <property type="match status" value="1"/>
</dbReference>
<dbReference type="VEuPathDB" id="FungiDB:UMAG_03398"/>
<dbReference type="Pfam" id="PF00144">
    <property type="entry name" value="Beta-lactamase"/>
    <property type="match status" value="1"/>
</dbReference>
<dbReference type="PANTHER" id="PTHR43283:SF3">
    <property type="entry name" value="BETA-LACTAMASE FAMILY PROTEIN (AFU_ORTHOLOGUE AFUA_5G07500)"/>
    <property type="match status" value="1"/>
</dbReference>
<dbReference type="OMA" id="YLRFCRM"/>
<dbReference type="Proteomes" id="UP000000561">
    <property type="component" value="Chromosome 9"/>
</dbReference>
<dbReference type="EMBL" id="CM003148">
    <property type="protein sequence ID" value="KIS68299.1"/>
    <property type="molecule type" value="Genomic_DNA"/>
</dbReference>
<gene>
    <name evidence="2" type="ORF">UMAG_03398</name>
</gene>
<dbReference type="KEGG" id="uma:UMAG_03398"/>
<dbReference type="GO" id="GO:0016787">
    <property type="term" value="F:hydrolase activity"/>
    <property type="evidence" value="ECO:0000318"/>
    <property type="project" value="GO_Central"/>
</dbReference>
<dbReference type="AlphaFoldDB" id="A0A0D1DVJ5"/>
<evidence type="ECO:0000313" key="2">
    <source>
        <dbReference type="EMBL" id="KIS68299.1"/>
    </source>
</evidence>
<dbReference type="eggNOG" id="ENOG502RXX3">
    <property type="taxonomic scope" value="Eukaryota"/>
</dbReference>
<dbReference type="OrthoDB" id="428260at2759"/>
<dbReference type="InterPro" id="IPR012338">
    <property type="entry name" value="Beta-lactam/transpept-like"/>
</dbReference>
<keyword evidence="3" id="KW-1185">Reference proteome</keyword>
<dbReference type="Gene3D" id="3.40.710.10">
    <property type="entry name" value="DD-peptidase/beta-lactamase superfamily"/>
    <property type="match status" value="1"/>
</dbReference>
<organism evidence="2 3">
    <name type="scientific">Mycosarcoma maydis</name>
    <name type="common">Corn smut fungus</name>
    <name type="synonym">Ustilago maydis</name>
    <dbReference type="NCBI Taxonomy" id="5270"/>
    <lineage>
        <taxon>Eukaryota</taxon>
        <taxon>Fungi</taxon>
        <taxon>Dikarya</taxon>
        <taxon>Basidiomycota</taxon>
        <taxon>Ustilaginomycotina</taxon>
        <taxon>Ustilaginomycetes</taxon>
        <taxon>Ustilaginales</taxon>
        <taxon>Ustilaginaceae</taxon>
        <taxon>Mycosarcoma</taxon>
    </lineage>
</organism>
<dbReference type="GeneID" id="23563861"/>
<dbReference type="PANTHER" id="PTHR43283">
    <property type="entry name" value="BETA-LACTAMASE-RELATED"/>
    <property type="match status" value="1"/>
</dbReference>